<reference evidence="1" key="1">
    <citation type="journal article" date="2015" name="Nature">
        <title>Complex archaea that bridge the gap between prokaryotes and eukaryotes.</title>
        <authorList>
            <person name="Spang A."/>
            <person name="Saw J.H."/>
            <person name="Jorgensen S.L."/>
            <person name="Zaremba-Niedzwiedzka K."/>
            <person name="Martijn J."/>
            <person name="Lind A.E."/>
            <person name="van Eijk R."/>
            <person name="Schleper C."/>
            <person name="Guy L."/>
            <person name="Ettema T.J."/>
        </authorList>
    </citation>
    <scope>NUCLEOTIDE SEQUENCE</scope>
</reference>
<comment type="caution">
    <text evidence="1">The sequence shown here is derived from an EMBL/GenBank/DDBJ whole genome shotgun (WGS) entry which is preliminary data.</text>
</comment>
<protein>
    <submittedName>
        <fullName evidence="1">Uncharacterized protein</fullName>
    </submittedName>
</protein>
<organism evidence="1">
    <name type="scientific">marine sediment metagenome</name>
    <dbReference type="NCBI Taxonomy" id="412755"/>
    <lineage>
        <taxon>unclassified sequences</taxon>
        <taxon>metagenomes</taxon>
        <taxon>ecological metagenomes</taxon>
    </lineage>
</organism>
<accession>A0A0F9MLT9</accession>
<gene>
    <name evidence="1" type="ORF">LCGC14_1138950</name>
</gene>
<name>A0A0F9MLT9_9ZZZZ</name>
<proteinExistence type="predicted"/>
<sequence length="160" mass="17347">MAYIISIRDSSGVLHTVEDGATVATKEFFVPATNGTIPGTAGQHTGYKINDDFHVARIELFVPADFSSIIEAVVTRIALSTGTHGLSYFTNYAASGEVKNLHIETSAGGHVDETDEIIYEYDLSSQLSALAANDYVGIQVESEPRDMPNDLILGVRFRYS</sequence>
<dbReference type="EMBL" id="LAZR01005390">
    <property type="protein sequence ID" value="KKN00322.1"/>
    <property type="molecule type" value="Genomic_DNA"/>
</dbReference>
<dbReference type="AlphaFoldDB" id="A0A0F9MLT9"/>
<evidence type="ECO:0000313" key="1">
    <source>
        <dbReference type="EMBL" id="KKN00322.1"/>
    </source>
</evidence>